<organism evidence="13 14">
    <name type="scientific">Ligilactobacillus salivarius</name>
    <dbReference type="NCBI Taxonomy" id="1624"/>
    <lineage>
        <taxon>Bacteria</taxon>
        <taxon>Bacillati</taxon>
        <taxon>Bacillota</taxon>
        <taxon>Bacilli</taxon>
        <taxon>Lactobacillales</taxon>
        <taxon>Lactobacillaceae</taxon>
        <taxon>Ligilactobacillus</taxon>
    </lineage>
</organism>
<evidence type="ECO:0000313" key="13">
    <source>
        <dbReference type="EMBL" id="MSE09209.1"/>
    </source>
</evidence>
<keyword evidence="9 12" id="KW-1133">Transmembrane helix</keyword>
<dbReference type="GO" id="GO:0070069">
    <property type="term" value="C:cytochrome complex"/>
    <property type="evidence" value="ECO:0007669"/>
    <property type="project" value="TreeGrafter"/>
</dbReference>
<proteinExistence type="inferred from homology"/>
<dbReference type="GO" id="GO:0005886">
    <property type="term" value="C:plasma membrane"/>
    <property type="evidence" value="ECO:0007669"/>
    <property type="project" value="UniProtKB-SubCell"/>
</dbReference>
<comment type="caution">
    <text evidence="13">The sequence shown here is derived from an EMBL/GenBank/DDBJ whole genome shotgun (WGS) entry which is preliminary data.</text>
</comment>
<dbReference type="InterPro" id="IPR003317">
    <property type="entry name" value="Cyt-d_oxidase_su2"/>
</dbReference>
<keyword evidence="8" id="KW-0249">Electron transport</keyword>
<keyword evidence="6 12" id="KW-0812">Transmembrane</keyword>
<evidence type="ECO:0000256" key="2">
    <source>
        <dbReference type="ARBA" id="ARBA00007543"/>
    </source>
</evidence>
<gene>
    <name evidence="13" type="ORF">GKC33_11080</name>
</gene>
<dbReference type="GO" id="GO:0019646">
    <property type="term" value="P:aerobic electron transport chain"/>
    <property type="evidence" value="ECO:0007669"/>
    <property type="project" value="TreeGrafter"/>
</dbReference>
<dbReference type="GO" id="GO:0046872">
    <property type="term" value="F:metal ion binding"/>
    <property type="evidence" value="ECO:0007669"/>
    <property type="project" value="UniProtKB-KW"/>
</dbReference>
<feature type="non-terminal residue" evidence="13">
    <location>
        <position position="1"/>
    </location>
</feature>
<evidence type="ECO:0000256" key="5">
    <source>
        <dbReference type="ARBA" id="ARBA00022617"/>
    </source>
</evidence>
<dbReference type="Pfam" id="PF02322">
    <property type="entry name" value="Cyt_bd_oxida_II"/>
    <property type="match status" value="1"/>
</dbReference>
<name>A0A7X2MH33_9LACO</name>
<evidence type="ECO:0000256" key="8">
    <source>
        <dbReference type="ARBA" id="ARBA00022982"/>
    </source>
</evidence>
<keyword evidence="3" id="KW-0813">Transport</keyword>
<keyword evidence="7" id="KW-0479">Metal-binding</keyword>
<keyword evidence="5" id="KW-0349">Heme</keyword>
<dbReference type="AlphaFoldDB" id="A0A7X2MH33"/>
<evidence type="ECO:0000313" key="14">
    <source>
        <dbReference type="Proteomes" id="UP000467635"/>
    </source>
</evidence>
<keyword evidence="11 12" id="KW-0472">Membrane</keyword>
<evidence type="ECO:0000256" key="11">
    <source>
        <dbReference type="ARBA" id="ARBA00023136"/>
    </source>
</evidence>
<evidence type="ECO:0000256" key="12">
    <source>
        <dbReference type="SAM" id="Phobius"/>
    </source>
</evidence>
<evidence type="ECO:0000256" key="3">
    <source>
        <dbReference type="ARBA" id="ARBA00022448"/>
    </source>
</evidence>
<feature type="transmembrane region" description="Helical" evidence="12">
    <location>
        <begin position="48"/>
        <end position="73"/>
    </location>
</feature>
<comment type="subcellular location">
    <subcellularLocation>
        <location evidence="1">Cell membrane</location>
        <topology evidence="1">Multi-pass membrane protein</topology>
    </subcellularLocation>
</comment>
<evidence type="ECO:0000256" key="7">
    <source>
        <dbReference type="ARBA" id="ARBA00022723"/>
    </source>
</evidence>
<evidence type="ECO:0000256" key="4">
    <source>
        <dbReference type="ARBA" id="ARBA00022475"/>
    </source>
</evidence>
<evidence type="ECO:0000256" key="1">
    <source>
        <dbReference type="ARBA" id="ARBA00004651"/>
    </source>
</evidence>
<evidence type="ECO:0000256" key="10">
    <source>
        <dbReference type="ARBA" id="ARBA00023004"/>
    </source>
</evidence>
<evidence type="ECO:0000256" key="9">
    <source>
        <dbReference type="ARBA" id="ARBA00022989"/>
    </source>
</evidence>
<sequence>NSFIYSGLTLVALVALLFSGLFPRLMISSISAKYNLVISTASSTPYTLKIMTIATFCLLPFVLAYTIWAYYIFRRRIKMPTITEGE</sequence>
<dbReference type="Proteomes" id="UP000467635">
    <property type="component" value="Unassembled WGS sequence"/>
</dbReference>
<reference evidence="13 14" key="1">
    <citation type="submission" date="2019-11" db="EMBL/GenBank/DDBJ databases">
        <title>Draft Genome Sequence of Plant Growth-Promoting Rhizosphere-Associated Bacteria.</title>
        <authorList>
            <person name="Vasilyev I.Y."/>
            <person name="Radchenko V."/>
            <person name="Ilnitskaya E.V."/>
        </authorList>
    </citation>
    <scope>NUCLEOTIDE SEQUENCE [LARGE SCALE GENOMIC DNA]</scope>
    <source>
        <strain evidence="13 14">VRA_01-1sq_f</strain>
    </source>
</reference>
<evidence type="ECO:0000256" key="6">
    <source>
        <dbReference type="ARBA" id="ARBA00022692"/>
    </source>
</evidence>
<dbReference type="GO" id="GO:0016682">
    <property type="term" value="F:oxidoreductase activity, acting on diphenols and related substances as donors, oxygen as acceptor"/>
    <property type="evidence" value="ECO:0007669"/>
    <property type="project" value="TreeGrafter"/>
</dbReference>
<comment type="similarity">
    <text evidence="2">Belongs to the cytochrome ubiquinol oxidase subunit 2 family.</text>
</comment>
<protein>
    <submittedName>
        <fullName evidence="13">Cytochrome d ubiquinol oxidase subunit II</fullName>
    </submittedName>
</protein>
<dbReference type="PANTHER" id="PTHR43141">
    <property type="entry name" value="CYTOCHROME BD2 SUBUNIT II"/>
    <property type="match status" value="1"/>
</dbReference>
<keyword evidence="10" id="KW-0408">Iron</keyword>
<dbReference type="EMBL" id="WKKX01000684">
    <property type="protein sequence ID" value="MSE09209.1"/>
    <property type="molecule type" value="Genomic_DNA"/>
</dbReference>
<accession>A0A7X2MH33</accession>
<dbReference type="PANTHER" id="PTHR43141:SF5">
    <property type="entry name" value="CYTOCHROME BD-I UBIQUINOL OXIDASE SUBUNIT 2"/>
    <property type="match status" value="1"/>
</dbReference>
<dbReference type="GO" id="GO:0009055">
    <property type="term" value="F:electron transfer activity"/>
    <property type="evidence" value="ECO:0007669"/>
    <property type="project" value="TreeGrafter"/>
</dbReference>
<keyword evidence="4" id="KW-1003">Cell membrane</keyword>